<reference evidence="1 2" key="1">
    <citation type="submission" date="2021-06" db="EMBL/GenBank/DDBJ databases">
        <authorList>
            <person name="Kallberg Y."/>
            <person name="Tangrot J."/>
            <person name="Rosling A."/>
        </authorList>
    </citation>
    <scope>NUCLEOTIDE SEQUENCE [LARGE SCALE GENOMIC DNA]</scope>
    <source>
        <strain evidence="1 2">120-4 pot B 10/14</strain>
    </source>
</reference>
<evidence type="ECO:0000313" key="2">
    <source>
        <dbReference type="Proteomes" id="UP000789901"/>
    </source>
</evidence>
<proteinExistence type="predicted"/>
<organism evidence="1 2">
    <name type="scientific">Gigaspora margarita</name>
    <dbReference type="NCBI Taxonomy" id="4874"/>
    <lineage>
        <taxon>Eukaryota</taxon>
        <taxon>Fungi</taxon>
        <taxon>Fungi incertae sedis</taxon>
        <taxon>Mucoromycota</taxon>
        <taxon>Glomeromycotina</taxon>
        <taxon>Glomeromycetes</taxon>
        <taxon>Diversisporales</taxon>
        <taxon>Gigasporaceae</taxon>
        <taxon>Gigaspora</taxon>
    </lineage>
</organism>
<comment type="caution">
    <text evidence="1">The sequence shown here is derived from an EMBL/GenBank/DDBJ whole genome shotgun (WGS) entry which is preliminary data.</text>
</comment>
<evidence type="ECO:0000313" key="1">
    <source>
        <dbReference type="EMBL" id="CAG8845179.1"/>
    </source>
</evidence>
<feature type="non-terminal residue" evidence="1">
    <location>
        <position position="54"/>
    </location>
</feature>
<accession>A0ABN7X106</accession>
<keyword evidence="2" id="KW-1185">Reference proteome</keyword>
<feature type="non-terminal residue" evidence="1">
    <location>
        <position position="1"/>
    </location>
</feature>
<protein>
    <submittedName>
        <fullName evidence="1">45870_t:CDS:1</fullName>
    </submittedName>
</protein>
<dbReference type="EMBL" id="CAJVQB010078531">
    <property type="protein sequence ID" value="CAG8845179.1"/>
    <property type="molecule type" value="Genomic_DNA"/>
</dbReference>
<name>A0ABN7X106_GIGMA</name>
<sequence length="54" mass="6148">TFEMNKTVELHAKIESTDEQYLQISVGASYLLWDLAETCLNNYAKAAGFFLCQK</sequence>
<dbReference type="Proteomes" id="UP000789901">
    <property type="component" value="Unassembled WGS sequence"/>
</dbReference>
<gene>
    <name evidence="1" type="ORF">GMARGA_LOCUS37496</name>
</gene>